<proteinExistence type="predicted"/>
<dbReference type="SUPFAM" id="SSF53448">
    <property type="entry name" value="Nucleotide-diphospho-sugar transferases"/>
    <property type="match status" value="1"/>
</dbReference>
<sequence>MSLRQDLGQASWVCKDFIKHRSLPAQMRAIKHMQLPNLPRRRRKEGEVWGVTLVKNEADILPLVIEHLFAQGISHIIVGDNMSTDDTPEILEEFALKTGRVHVARDREPAHIQAEKMTYMCHAAWRAGADWIIPFDGDEFWFAPEGKLADYLRAQSADMIYADFLHMVPTTPGPEDLINAEFIVDTKPSFPGKVAVRSHRWLKMGPGNHYALRVGATSHGLKIAHAQYRSPEQVARKVRQGSAATALTGEDLSWFSPHWEAGSKLSNAEILEVWENISHGRPDERIQFAANGPMLKAHPLRWKTWNESGELNS</sequence>
<accession>A0A9E7AF54</accession>
<dbReference type="EMBL" id="CP097095">
    <property type="protein sequence ID" value="UQF79521.1"/>
    <property type="molecule type" value="Genomic_DNA"/>
</dbReference>
<dbReference type="AlphaFoldDB" id="A0A9E7AF54"/>
<evidence type="ECO:0000313" key="1">
    <source>
        <dbReference type="EMBL" id="UQF79521.1"/>
    </source>
</evidence>
<name>A0A9E7AF54_9ACTO</name>
<gene>
    <name evidence="1" type="ORF">M3I41_08050</name>
</gene>
<dbReference type="CDD" id="cd00761">
    <property type="entry name" value="Glyco_tranf_GTA_type"/>
    <property type="match status" value="1"/>
</dbReference>
<dbReference type="Proteomes" id="UP000830236">
    <property type="component" value="Chromosome"/>
</dbReference>
<dbReference type="Gene3D" id="3.90.550.10">
    <property type="entry name" value="Spore Coat Polysaccharide Biosynthesis Protein SpsA, Chain A"/>
    <property type="match status" value="1"/>
</dbReference>
<dbReference type="Pfam" id="PF13704">
    <property type="entry name" value="Glyco_tranf_2_4"/>
    <property type="match status" value="1"/>
</dbReference>
<dbReference type="KEGG" id="agh:M3I41_08050"/>
<protein>
    <submittedName>
        <fullName evidence="1">Glycosyltransferase family 2 protein</fullName>
    </submittedName>
</protein>
<organism evidence="1 2">
    <name type="scientific">Actinomyces graevenitzii</name>
    <dbReference type="NCBI Taxonomy" id="55565"/>
    <lineage>
        <taxon>Bacteria</taxon>
        <taxon>Bacillati</taxon>
        <taxon>Actinomycetota</taxon>
        <taxon>Actinomycetes</taxon>
        <taxon>Actinomycetales</taxon>
        <taxon>Actinomycetaceae</taxon>
        <taxon>Actinomyces</taxon>
    </lineage>
</organism>
<evidence type="ECO:0000313" key="2">
    <source>
        <dbReference type="Proteomes" id="UP000830236"/>
    </source>
</evidence>
<dbReference type="InterPro" id="IPR029044">
    <property type="entry name" value="Nucleotide-diphossugar_trans"/>
</dbReference>
<reference evidence="1" key="1">
    <citation type="submission" date="2022-05" db="EMBL/GenBank/DDBJ databases">
        <title>Using nanopore sequencing to obtain complete genomes from saliva samples.</title>
        <authorList>
            <person name="Baker J.L."/>
        </authorList>
    </citation>
    <scope>NUCLEOTIDE SEQUENCE</scope>
    <source>
        <strain evidence="1">JCVI-JB-Ag32</strain>
    </source>
</reference>